<gene>
    <name evidence="1" type="ORF">ACFSDE_03885</name>
</gene>
<dbReference type="SUPFAM" id="SSF63829">
    <property type="entry name" value="Calcium-dependent phosphotriesterase"/>
    <property type="match status" value="1"/>
</dbReference>
<evidence type="ECO:0000313" key="2">
    <source>
        <dbReference type="Proteomes" id="UP001597351"/>
    </source>
</evidence>
<dbReference type="PANTHER" id="PTHR35399:SF2">
    <property type="entry name" value="DUF839 DOMAIN-CONTAINING PROTEIN"/>
    <property type="match status" value="1"/>
</dbReference>
<dbReference type="PANTHER" id="PTHR35399">
    <property type="entry name" value="SLR8030 PROTEIN"/>
    <property type="match status" value="1"/>
</dbReference>
<dbReference type="Proteomes" id="UP001597351">
    <property type="component" value="Unassembled WGS sequence"/>
</dbReference>
<sequence length="678" mass="73324">MTTTPTRRLLPLHTDVRHGSRSHMTCHFRCGNACDRPVPNTTDNPEFHEIAATALARRSLIKTAAVGAGALTLTGVAAGQAPLAAAAVSARGAGGWAFTPVAPNRDDKVTVPRGFRADVLISWGDRVEKGAPRFDVRNQTPEAAAQQFGYNNDYVGVLPHPTKQKRAVLVTNHEYTDENLMFPTGTDADVVKGVAMASHGLSVVEIVRGARKGSWRRAKVANTTLNRRLHVGSDFELVGPAAGDDRLKTSEDATGTTVKGTLNNCSGGRTPWGTILSGEENFNQYFEGTRPAEYEAEYARYGISGGAGRGWSSIEPRFSMQNEPNEPYRFGWVVELDPYDPTSTPRKHTMLGRFKHEGANVTIASNGKAVAYMGDDERGDYIYRFVSAGTFDGSGTRKARKANMQLLLTGTLYVARFAGDGAEDERYDGTGRWLPLCSDTESFVEGMTVADVLLNTRLAADTVSPTRMDRPEDVEVNPVNGRVYAALTNNSNRGTTFPADEANPITTSQVRSAPDAPLTSASGNRNGYVLEMTPGNDNHAGTDFQWSLMLVCGDPEAPETYFADFPKDQVSPISCPDNVAFDGAGNLWISTDGNVLASNDGLFRVPTRGPNRGQVQQFASTPFGAECCGPFISDDQLTVFLAPQHPGETDGATFEDQSSTWPNDEGFPRPSVVTVYRR</sequence>
<name>A0ABW4TH95_9ACTN</name>
<dbReference type="InterPro" id="IPR008557">
    <property type="entry name" value="PhoX"/>
</dbReference>
<comment type="caution">
    <text evidence="1">The sequence shown here is derived from an EMBL/GenBank/DDBJ whole genome shotgun (WGS) entry which is preliminary data.</text>
</comment>
<accession>A0ABW4TH95</accession>
<organism evidence="1 2">
    <name type="scientific">Nocardioides aestuarii</name>
    <dbReference type="NCBI Taxonomy" id="252231"/>
    <lineage>
        <taxon>Bacteria</taxon>
        <taxon>Bacillati</taxon>
        <taxon>Actinomycetota</taxon>
        <taxon>Actinomycetes</taxon>
        <taxon>Propionibacteriales</taxon>
        <taxon>Nocardioidaceae</taxon>
        <taxon>Nocardioides</taxon>
    </lineage>
</organism>
<reference evidence="2" key="1">
    <citation type="journal article" date="2019" name="Int. J. Syst. Evol. Microbiol.">
        <title>The Global Catalogue of Microorganisms (GCM) 10K type strain sequencing project: providing services to taxonomists for standard genome sequencing and annotation.</title>
        <authorList>
            <consortium name="The Broad Institute Genomics Platform"/>
            <consortium name="The Broad Institute Genome Sequencing Center for Infectious Disease"/>
            <person name="Wu L."/>
            <person name="Ma J."/>
        </authorList>
    </citation>
    <scope>NUCLEOTIDE SEQUENCE [LARGE SCALE GENOMIC DNA]</scope>
    <source>
        <strain evidence="2">CGMCC 1.12477</strain>
    </source>
</reference>
<keyword evidence="2" id="KW-1185">Reference proteome</keyword>
<dbReference type="RefSeq" id="WP_343915168.1">
    <property type="nucleotide sequence ID" value="NZ_BAAAJT010000002.1"/>
</dbReference>
<protein>
    <submittedName>
        <fullName evidence="1">PhoX family phosphatase</fullName>
    </submittedName>
</protein>
<dbReference type="PROSITE" id="PS51318">
    <property type="entry name" value="TAT"/>
    <property type="match status" value="1"/>
</dbReference>
<dbReference type="EMBL" id="JBHUGD010000001">
    <property type="protein sequence ID" value="MFD1945918.1"/>
    <property type="molecule type" value="Genomic_DNA"/>
</dbReference>
<dbReference type="Pfam" id="PF05787">
    <property type="entry name" value="PhoX"/>
    <property type="match status" value="1"/>
</dbReference>
<proteinExistence type="predicted"/>
<dbReference type="InterPro" id="IPR006311">
    <property type="entry name" value="TAT_signal"/>
</dbReference>
<evidence type="ECO:0000313" key="1">
    <source>
        <dbReference type="EMBL" id="MFD1945918.1"/>
    </source>
</evidence>